<evidence type="ECO:0000256" key="9">
    <source>
        <dbReference type="SAM" id="Phobius"/>
    </source>
</evidence>
<evidence type="ECO:0000259" key="10">
    <source>
        <dbReference type="Pfam" id="PF00884"/>
    </source>
</evidence>
<keyword evidence="12" id="KW-1185">Reference proteome</keyword>
<proteinExistence type="predicted"/>
<evidence type="ECO:0000256" key="1">
    <source>
        <dbReference type="ARBA" id="ARBA00004651"/>
    </source>
</evidence>
<dbReference type="CDD" id="cd16015">
    <property type="entry name" value="LTA_synthase"/>
    <property type="match status" value="1"/>
</dbReference>
<dbReference type="AlphaFoldDB" id="A0A098LA81"/>
<evidence type="ECO:0000256" key="7">
    <source>
        <dbReference type="PIRSR" id="PIRSR005091-2"/>
    </source>
</evidence>
<evidence type="ECO:0000256" key="4">
    <source>
        <dbReference type="ARBA" id="ARBA00022989"/>
    </source>
</evidence>
<dbReference type="Gene3D" id="3.40.720.10">
    <property type="entry name" value="Alkaline Phosphatase, subunit A"/>
    <property type="match status" value="1"/>
</dbReference>
<dbReference type="Proteomes" id="UP000030185">
    <property type="component" value="Unassembled WGS sequence"/>
</dbReference>
<feature type="transmembrane region" description="Helical" evidence="9">
    <location>
        <begin position="86"/>
        <end position="111"/>
    </location>
</feature>
<evidence type="ECO:0000256" key="6">
    <source>
        <dbReference type="PIRSR" id="PIRSR005091-1"/>
    </source>
</evidence>
<gene>
    <name evidence="11" type="ORF">MYP_540</name>
</gene>
<dbReference type="PIRSF" id="PIRSF005091">
    <property type="entry name" value="Mmb_sulf_HI1246"/>
    <property type="match status" value="1"/>
</dbReference>
<dbReference type="InterPro" id="IPR017850">
    <property type="entry name" value="Alkaline_phosphatase_core_sf"/>
</dbReference>
<feature type="active site" evidence="6">
    <location>
        <position position="312"/>
    </location>
</feature>
<comment type="caution">
    <text evidence="11">The sequence shown here is derived from an EMBL/GenBank/DDBJ whole genome shotgun (WGS) entry which is preliminary data.</text>
</comment>
<evidence type="ECO:0000256" key="5">
    <source>
        <dbReference type="ARBA" id="ARBA00023136"/>
    </source>
</evidence>
<feature type="binding site" evidence="8">
    <location>
        <position position="482"/>
    </location>
    <ligand>
        <name>Mn(2+)</name>
        <dbReference type="ChEBI" id="CHEBI:29035"/>
    </ligand>
</feature>
<evidence type="ECO:0000256" key="2">
    <source>
        <dbReference type="ARBA" id="ARBA00022475"/>
    </source>
</evidence>
<comment type="subcellular location">
    <subcellularLocation>
        <location evidence="1">Cell membrane</location>
        <topology evidence="1">Multi-pass membrane protein</topology>
    </subcellularLocation>
</comment>
<name>A0A098LA81_9BACT</name>
<evidence type="ECO:0000313" key="11">
    <source>
        <dbReference type="EMBL" id="GAL83314.1"/>
    </source>
</evidence>
<dbReference type="EMBL" id="BBLT01000001">
    <property type="protein sequence ID" value="GAL83314.1"/>
    <property type="molecule type" value="Genomic_DNA"/>
</dbReference>
<dbReference type="RefSeq" id="WP_052429906.1">
    <property type="nucleotide sequence ID" value="NZ_BBLT01000001.1"/>
</dbReference>
<dbReference type="STRING" id="153721.MYP_540"/>
<accession>A0A098LA81</accession>
<feature type="binding site" evidence="7">
    <location>
        <position position="427"/>
    </location>
    <ligand>
        <name>substrate</name>
    </ligand>
</feature>
<dbReference type="eggNOG" id="COG1368">
    <property type="taxonomic scope" value="Bacteria"/>
</dbReference>
<feature type="transmembrane region" description="Helical" evidence="9">
    <location>
        <begin position="56"/>
        <end position="74"/>
    </location>
</feature>
<dbReference type="InterPro" id="IPR012160">
    <property type="entry name" value="LtaS-like"/>
</dbReference>
<reference evidence="11 12" key="1">
    <citation type="submission" date="2014-09" db="EMBL/GenBank/DDBJ databases">
        <title>Sporocytophaga myxococcoides PG-01 genome sequencing.</title>
        <authorList>
            <person name="Liu L."/>
            <person name="Gao P.J."/>
            <person name="Chen G.J."/>
            <person name="Wang L.S."/>
        </authorList>
    </citation>
    <scope>NUCLEOTIDE SEQUENCE [LARGE SCALE GENOMIC DNA]</scope>
    <source>
        <strain evidence="11 12">PG-01</strain>
    </source>
</reference>
<dbReference type="GO" id="GO:0046872">
    <property type="term" value="F:metal ion binding"/>
    <property type="evidence" value="ECO:0007669"/>
    <property type="project" value="UniProtKB-KW"/>
</dbReference>
<evidence type="ECO:0000256" key="8">
    <source>
        <dbReference type="PIRSR" id="PIRSR005091-3"/>
    </source>
</evidence>
<organism evidence="11 12">
    <name type="scientific">Sporocytophaga myxococcoides</name>
    <dbReference type="NCBI Taxonomy" id="153721"/>
    <lineage>
        <taxon>Bacteria</taxon>
        <taxon>Pseudomonadati</taxon>
        <taxon>Bacteroidota</taxon>
        <taxon>Cytophagia</taxon>
        <taxon>Cytophagales</taxon>
        <taxon>Cytophagaceae</taxon>
        <taxon>Sporocytophaga</taxon>
    </lineage>
</organism>
<evidence type="ECO:0000256" key="3">
    <source>
        <dbReference type="ARBA" id="ARBA00022692"/>
    </source>
</evidence>
<feature type="binding site" evidence="8">
    <location>
        <position position="273"/>
    </location>
    <ligand>
        <name>Mn(2+)</name>
        <dbReference type="ChEBI" id="CHEBI:29035"/>
    </ligand>
</feature>
<keyword evidence="4 9" id="KW-1133">Transmembrane helix</keyword>
<evidence type="ECO:0000313" key="12">
    <source>
        <dbReference type="Proteomes" id="UP000030185"/>
    </source>
</evidence>
<feature type="transmembrane region" description="Helical" evidence="9">
    <location>
        <begin position="131"/>
        <end position="158"/>
    </location>
</feature>
<dbReference type="Pfam" id="PF00884">
    <property type="entry name" value="Sulfatase"/>
    <property type="match status" value="1"/>
</dbReference>
<dbReference type="InterPro" id="IPR050448">
    <property type="entry name" value="OpgB/LTA_synthase_biosynth"/>
</dbReference>
<dbReference type="OrthoDB" id="9777768at2"/>
<feature type="transmembrane region" description="Helical" evidence="9">
    <location>
        <begin position="12"/>
        <end position="31"/>
    </location>
</feature>
<dbReference type="InterPro" id="IPR000917">
    <property type="entry name" value="Sulfatase_N"/>
</dbReference>
<dbReference type="PANTHER" id="PTHR47371:SF3">
    <property type="entry name" value="PHOSPHOGLYCEROL TRANSFERASE I"/>
    <property type="match status" value="1"/>
</dbReference>
<feature type="binding site" evidence="8">
    <location>
        <position position="481"/>
    </location>
    <ligand>
        <name>Mn(2+)</name>
        <dbReference type="ChEBI" id="CHEBI:29035"/>
    </ligand>
</feature>
<keyword evidence="5 9" id="KW-0472">Membrane</keyword>
<keyword evidence="7" id="KW-0464">Manganese</keyword>
<protein>
    <submittedName>
        <fullName evidence="11">Sulfatase</fullName>
    </submittedName>
</protein>
<dbReference type="Gene3D" id="3.30.1120.80">
    <property type="match status" value="1"/>
</dbReference>
<feature type="domain" description="Sulfatase N-terminal" evidence="10">
    <location>
        <begin position="265"/>
        <end position="534"/>
    </location>
</feature>
<keyword evidence="7" id="KW-0479">Metal-binding</keyword>
<dbReference type="PANTHER" id="PTHR47371">
    <property type="entry name" value="LIPOTEICHOIC ACID SYNTHASE"/>
    <property type="match status" value="1"/>
</dbReference>
<dbReference type="SUPFAM" id="SSF53649">
    <property type="entry name" value="Alkaline phosphatase-like"/>
    <property type="match status" value="1"/>
</dbReference>
<keyword evidence="3 9" id="KW-0812">Transmembrane</keyword>
<sequence>MKARIEYIFRYLFFWVAFFLIAKVLFLIYHFKTYSEFGLINSLKVLFYGLRLDLSITAYFSILPFLLIAVSSFFKNFNLFKRIIKIYTLVLATIVAFLHIIDLELFSIWGYRLDATPLKYINTPGEMLASAGASPVTLLLGLLALLIIFSFFLFYFLFKNIETTRRSIGTVFLVLPLTASLIILIRGGLQLAPINQSAVYFSTNSFLNQAAVNVPWNLTHSLLEKTYSTKNPFVFLSKEDSEDIVNSLYSKETIPSVRILKEGKKNIILIIWESFTAKALNDVEGKQITPRFKELIKEGVYFDNIYASGDRSEKGIIALLSGYPAQPTTSIITFPGKTTKLSTLPLQFKKDKYFTSFYYGGEMEFANIKSYLCHCGFDKLTGIEAFDKKDQNSKWGAHDEVVLKRMLEDTKSFKEPFFNTLFTLSSHEPFEIPAEPLLSPDSRERMFLNSLHYTDASIGAFIDEAKKQPWWDNTVIIITADHGHVMPGNGIATHQPQEFKIPMLWLGGALTKKDTVITQLGSQTDLASTLLTQFDKTSDGFRFSRDLFVPSKNPFAYYAFNNGFGLMNDSCKVVYDNVSNQPVFKEGTDDTQFIKKGRAYLQVSFQDYLNK</sequence>
<dbReference type="GO" id="GO:0005886">
    <property type="term" value="C:plasma membrane"/>
    <property type="evidence" value="ECO:0007669"/>
    <property type="project" value="UniProtKB-SubCell"/>
</dbReference>
<feature type="transmembrane region" description="Helical" evidence="9">
    <location>
        <begin position="170"/>
        <end position="189"/>
    </location>
</feature>
<keyword evidence="2" id="KW-1003">Cell membrane</keyword>